<sequence>MKQTRRLLGKKESRPHIDNCCVYKTPIKLTAGNLFESSLQNTFDINLRNSKWIEHISYIMHTLGLYSAESEEEKFREIPKKWTRFFRRFLRMVSVLQPNIANF</sequence>
<dbReference type="AlphaFoldDB" id="A0A6J1PK60"/>
<evidence type="ECO:0000313" key="1">
    <source>
        <dbReference type="Proteomes" id="UP000504618"/>
    </source>
</evidence>
<evidence type="ECO:0000313" key="2">
    <source>
        <dbReference type="RefSeq" id="XP_024869575.1"/>
    </source>
</evidence>
<dbReference type="RefSeq" id="XP_024869575.1">
    <property type="nucleotide sequence ID" value="XM_025013807.1"/>
</dbReference>
<protein>
    <submittedName>
        <fullName evidence="2">Uncharacterized protein LOC112453200</fullName>
    </submittedName>
</protein>
<dbReference type="Proteomes" id="UP000504618">
    <property type="component" value="Unplaced"/>
</dbReference>
<accession>A0A6J1PK60</accession>
<name>A0A6J1PK60_9HYME</name>
<reference evidence="2" key="1">
    <citation type="submission" date="2025-08" db="UniProtKB">
        <authorList>
            <consortium name="RefSeq"/>
        </authorList>
    </citation>
    <scope>IDENTIFICATION</scope>
    <source>
        <tissue evidence="2">Whole body</tissue>
    </source>
</reference>
<proteinExistence type="predicted"/>
<dbReference type="GeneID" id="112453200"/>
<keyword evidence="1" id="KW-1185">Reference proteome</keyword>
<organism evidence="1 2">
    <name type="scientific">Temnothorax curvispinosus</name>
    <dbReference type="NCBI Taxonomy" id="300111"/>
    <lineage>
        <taxon>Eukaryota</taxon>
        <taxon>Metazoa</taxon>
        <taxon>Ecdysozoa</taxon>
        <taxon>Arthropoda</taxon>
        <taxon>Hexapoda</taxon>
        <taxon>Insecta</taxon>
        <taxon>Pterygota</taxon>
        <taxon>Neoptera</taxon>
        <taxon>Endopterygota</taxon>
        <taxon>Hymenoptera</taxon>
        <taxon>Apocrita</taxon>
        <taxon>Aculeata</taxon>
        <taxon>Formicoidea</taxon>
        <taxon>Formicidae</taxon>
        <taxon>Myrmicinae</taxon>
        <taxon>Temnothorax</taxon>
    </lineage>
</organism>
<gene>
    <name evidence="2" type="primary">LOC112453200</name>
</gene>